<keyword evidence="4" id="KW-0804">Transcription</keyword>
<name>A0A0D0MJ72_VARPD</name>
<dbReference type="Proteomes" id="UP000032067">
    <property type="component" value="Unassembled WGS sequence"/>
</dbReference>
<accession>A0A0D0MJ72</accession>
<organism evidence="8 9">
    <name type="scientific">Variovorax paradoxus</name>
    <dbReference type="NCBI Taxonomy" id="34073"/>
    <lineage>
        <taxon>Bacteria</taxon>
        <taxon>Pseudomonadati</taxon>
        <taxon>Pseudomonadota</taxon>
        <taxon>Betaproteobacteria</taxon>
        <taxon>Burkholderiales</taxon>
        <taxon>Comamonadaceae</taxon>
        <taxon>Variovorax</taxon>
    </lineage>
</organism>
<dbReference type="SUPFAM" id="SSF46894">
    <property type="entry name" value="C-terminal effector domain of the bipartite response regulators"/>
    <property type="match status" value="1"/>
</dbReference>
<dbReference type="SMART" id="SM00421">
    <property type="entry name" value="HTH_LUXR"/>
    <property type="match status" value="1"/>
</dbReference>
<dbReference type="CDD" id="cd17535">
    <property type="entry name" value="REC_NarL-like"/>
    <property type="match status" value="1"/>
</dbReference>
<keyword evidence="3" id="KW-0238">DNA-binding</keyword>
<evidence type="ECO:0000256" key="5">
    <source>
        <dbReference type="PROSITE-ProRule" id="PRU00169"/>
    </source>
</evidence>
<dbReference type="InterPro" id="IPR000792">
    <property type="entry name" value="Tscrpt_reg_LuxR_C"/>
</dbReference>
<dbReference type="GO" id="GO:0006355">
    <property type="term" value="P:regulation of DNA-templated transcription"/>
    <property type="evidence" value="ECO:0007669"/>
    <property type="project" value="InterPro"/>
</dbReference>
<evidence type="ECO:0000313" key="8">
    <source>
        <dbReference type="EMBL" id="KIQ30919.1"/>
    </source>
</evidence>
<reference evidence="8 9" key="1">
    <citation type="submission" date="2014-12" db="EMBL/GenBank/DDBJ databases">
        <title>16Stimator: statistical estimation of ribosomal gene copy numbers from draft genome assemblies.</title>
        <authorList>
            <person name="Perisin M.A."/>
            <person name="Vetter M."/>
            <person name="Gilbert J.A."/>
            <person name="Bergelson J."/>
        </authorList>
    </citation>
    <scope>NUCLEOTIDE SEQUENCE [LARGE SCALE GENOMIC DNA]</scope>
    <source>
        <strain evidence="8 9">MEDvA23</strain>
    </source>
</reference>
<evidence type="ECO:0000313" key="9">
    <source>
        <dbReference type="Proteomes" id="UP000032067"/>
    </source>
</evidence>
<dbReference type="PANTHER" id="PTHR43214">
    <property type="entry name" value="TWO-COMPONENT RESPONSE REGULATOR"/>
    <property type="match status" value="1"/>
</dbReference>
<gene>
    <name evidence="8" type="ORF">RT97_17180</name>
</gene>
<evidence type="ECO:0000256" key="2">
    <source>
        <dbReference type="ARBA" id="ARBA00023015"/>
    </source>
</evidence>
<comment type="caution">
    <text evidence="8">The sequence shown here is derived from an EMBL/GenBank/DDBJ whole genome shotgun (WGS) entry which is preliminary data.</text>
</comment>
<dbReference type="Pfam" id="PF00196">
    <property type="entry name" value="GerE"/>
    <property type="match status" value="1"/>
</dbReference>
<dbReference type="PROSITE" id="PS50043">
    <property type="entry name" value="HTH_LUXR_2"/>
    <property type="match status" value="1"/>
</dbReference>
<feature type="modified residue" description="4-aspartylphosphate" evidence="5">
    <location>
        <position position="100"/>
    </location>
</feature>
<dbReference type="CDD" id="cd06170">
    <property type="entry name" value="LuxR_C_like"/>
    <property type="match status" value="1"/>
</dbReference>
<dbReference type="PROSITE" id="PS50110">
    <property type="entry name" value="RESPONSE_REGULATORY"/>
    <property type="match status" value="1"/>
</dbReference>
<dbReference type="OrthoDB" id="3623000at2"/>
<dbReference type="SUPFAM" id="SSF52172">
    <property type="entry name" value="CheY-like"/>
    <property type="match status" value="1"/>
</dbReference>
<dbReference type="Gene3D" id="1.10.10.10">
    <property type="entry name" value="Winged helix-like DNA-binding domain superfamily/Winged helix DNA-binding domain"/>
    <property type="match status" value="1"/>
</dbReference>
<dbReference type="PANTHER" id="PTHR43214:SF41">
    <property type="entry name" value="NITRATE_NITRITE RESPONSE REGULATOR PROTEIN NARP"/>
    <property type="match status" value="1"/>
</dbReference>
<dbReference type="InterPro" id="IPR016032">
    <property type="entry name" value="Sig_transdc_resp-reg_C-effctor"/>
</dbReference>
<dbReference type="Gene3D" id="3.40.50.2300">
    <property type="match status" value="1"/>
</dbReference>
<dbReference type="InterPro" id="IPR011006">
    <property type="entry name" value="CheY-like_superfamily"/>
</dbReference>
<protein>
    <submittedName>
        <fullName evidence="8">LuxR family transcriptional regulator</fullName>
    </submittedName>
</protein>
<dbReference type="Pfam" id="PF00072">
    <property type="entry name" value="Response_reg"/>
    <property type="match status" value="1"/>
</dbReference>
<dbReference type="InterPro" id="IPR036388">
    <property type="entry name" value="WH-like_DNA-bd_sf"/>
</dbReference>
<proteinExistence type="predicted"/>
<keyword evidence="1 5" id="KW-0597">Phosphoprotein</keyword>
<dbReference type="GO" id="GO:0003677">
    <property type="term" value="F:DNA binding"/>
    <property type="evidence" value="ECO:0007669"/>
    <property type="project" value="UniProtKB-KW"/>
</dbReference>
<dbReference type="GO" id="GO:0000160">
    <property type="term" value="P:phosphorelay signal transduction system"/>
    <property type="evidence" value="ECO:0007669"/>
    <property type="project" value="InterPro"/>
</dbReference>
<evidence type="ECO:0000259" key="6">
    <source>
        <dbReference type="PROSITE" id="PS50043"/>
    </source>
</evidence>
<dbReference type="PROSITE" id="PS00622">
    <property type="entry name" value="HTH_LUXR_1"/>
    <property type="match status" value="1"/>
</dbReference>
<feature type="domain" description="Response regulatory" evidence="7">
    <location>
        <begin position="49"/>
        <end position="165"/>
    </location>
</feature>
<keyword evidence="2" id="KW-0805">Transcription regulation</keyword>
<dbReference type="InterPro" id="IPR058245">
    <property type="entry name" value="NreC/VraR/RcsB-like_REC"/>
</dbReference>
<dbReference type="EMBL" id="JXQQ01000038">
    <property type="protein sequence ID" value="KIQ30919.1"/>
    <property type="molecule type" value="Genomic_DNA"/>
</dbReference>
<sequence>MLDNTLHFSGERPSATIAERRAGYAAGVCTPAAMPWPDFLTGQETAPVRVLLIDDDEFVRRVIAQELLSDLRIQLEGQADSIREGRKLLATHEFDVLMVDLRLSDGMGFELIDEARNHHSNGEIIVISALEDDSHVLRAFELGATGYLLKNAWLQSFAEAVLHVVNGGAAITPRLARRLLHRMNQTNHHHTHQDEPFGDALPMARAPSRDATLTPRESEILRFVACGYVSAEIGSRLGITGQTVNVHIKSIYKKLHVHSRAQAVNLAVHSGLI</sequence>
<dbReference type="PRINTS" id="PR00038">
    <property type="entry name" value="HTHLUXR"/>
</dbReference>
<evidence type="ECO:0000256" key="4">
    <source>
        <dbReference type="ARBA" id="ARBA00023163"/>
    </source>
</evidence>
<dbReference type="SMART" id="SM00448">
    <property type="entry name" value="REC"/>
    <property type="match status" value="1"/>
</dbReference>
<dbReference type="InterPro" id="IPR039420">
    <property type="entry name" value="WalR-like"/>
</dbReference>
<dbReference type="InterPro" id="IPR001789">
    <property type="entry name" value="Sig_transdc_resp-reg_receiver"/>
</dbReference>
<evidence type="ECO:0000259" key="7">
    <source>
        <dbReference type="PROSITE" id="PS50110"/>
    </source>
</evidence>
<dbReference type="AlphaFoldDB" id="A0A0D0MJ72"/>
<evidence type="ECO:0000256" key="3">
    <source>
        <dbReference type="ARBA" id="ARBA00023125"/>
    </source>
</evidence>
<feature type="domain" description="HTH luxR-type" evidence="6">
    <location>
        <begin position="206"/>
        <end position="271"/>
    </location>
</feature>
<evidence type="ECO:0000256" key="1">
    <source>
        <dbReference type="ARBA" id="ARBA00022553"/>
    </source>
</evidence>